<dbReference type="EMBL" id="BART01025558">
    <property type="protein sequence ID" value="GAH02362.1"/>
    <property type="molecule type" value="Genomic_DNA"/>
</dbReference>
<dbReference type="SUPFAM" id="SSF52540">
    <property type="entry name" value="P-loop containing nucleoside triphosphate hydrolases"/>
    <property type="match status" value="1"/>
</dbReference>
<evidence type="ECO:0000259" key="1">
    <source>
        <dbReference type="SMART" id="SM01024"/>
    </source>
</evidence>
<name>X1C4S1_9ZZZZ</name>
<sequence length="223" mass="26013">MIAKMFEYINSLSGGNQMIAGAISLWFMGTITYICREVPRQVYAVVKKHITTEFISTSQHESFHALLKWFEKKGYTKKFRRVKFSNGRFGSNETVKSVGYGTHMIWFGCVPIWVTLNKEDAKTEMDKESIILTKAGRSHTLFDKLIKEIIKRDDKTNKFEVYRASKGEWLYSCWQPKRDFNSVIMDEEVKTELIKTIDDFIKSEEWYIKHGIPYSLGILLYGA</sequence>
<evidence type="ECO:0000313" key="2">
    <source>
        <dbReference type="EMBL" id="GAH02362.1"/>
    </source>
</evidence>
<dbReference type="Gene3D" id="3.40.50.300">
    <property type="entry name" value="P-loop containing nucleotide triphosphate hydrolases"/>
    <property type="match status" value="1"/>
</dbReference>
<dbReference type="InterPro" id="IPR050747">
    <property type="entry name" value="Mitochondrial_chaperone_BCS1"/>
</dbReference>
<dbReference type="Pfam" id="PF08740">
    <property type="entry name" value="BCS1_N"/>
    <property type="match status" value="1"/>
</dbReference>
<proteinExistence type="predicted"/>
<gene>
    <name evidence="2" type="ORF">S01H4_45846</name>
</gene>
<dbReference type="AlphaFoldDB" id="X1C4S1"/>
<accession>X1C4S1</accession>
<dbReference type="InterPro" id="IPR027417">
    <property type="entry name" value="P-loop_NTPase"/>
</dbReference>
<feature type="non-terminal residue" evidence="2">
    <location>
        <position position="223"/>
    </location>
</feature>
<reference evidence="2" key="1">
    <citation type="journal article" date="2014" name="Front. Microbiol.">
        <title>High frequency of phylogenetically diverse reductive dehalogenase-homologous genes in deep subseafloor sedimentary metagenomes.</title>
        <authorList>
            <person name="Kawai M."/>
            <person name="Futagami T."/>
            <person name="Toyoda A."/>
            <person name="Takaki Y."/>
            <person name="Nishi S."/>
            <person name="Hori S."/>
            <person name="Arai W."/>
            <person name="Tsubouchi T."/>
            <person name="Morono Y."/>
            <person name="Uchiyama I."/>
            <person name="Ito T."/>
            <person name="Fujiyama A."/>
            <person name="Inagaki F."/>
            <person name="Takami H."/>
        </authorList>
    </citation>
    <scope>NUCLEOTIDE SEQUENCE</scope>
    <source>
        <strain evidence="2">Expedition CK06-06</strain>
    </source>
</reference>
<dbReference type="PANTHER" id="PTHR23070">
    <property type="entry name" value="BCS1 AAA-TYPE ATPASE"/>
    <property type="match status" value="1"/>
</dbReference>
<dbReference type="SMART" id="SM01024">
    <property type="entry name" value="BCS1_N"/>
    <property type="match status" value="1"/>
</dbReference>
<protein>
    <recommendedName>
        <fullName evidence="1">BCS1 N-terminal domain-containing protein</fullName>
    </recommendedName>
</protein>
<dbReference type="InterPro" id="IPR014851">
    <property type="entry name" value="BCS1_N"/>
</dbReference>
<feature type="domain" description="BCS1 N-terminal" evidence="1">
    <location>
        <begin position="26"/>
        <end position="183"/>
    </location>
</feature>
<comment type="caution">
    <text evidence="2">The sequence shown here is derived from an EMBL/GenBank/DDBJ whole genome shotgun (WGS) entry which is preliminary data.</text>
</comment>
<organism evidence="2">
    <name type="scientific">marine sediment metagenome</name>
    <dbReference type="NCBI Taxonomy" id="412755"/>
    <lineage>
        <taxon>unclassified sequences</taxon>
        <taxon>metagenomes</taxon>
        <taxon>ecological metagenomes</taxon>
    </lineage>
</organism>